<evidence type="ECO:0000313" key="2">
    <source>
        <dbReference type="Proteomes" id="UP000278031"/>
    </source>
</evidence>
<accession>A0A497JH53</accession>
<dbReference type="EMBL" id="QMWP01000067">
    <property type="protein sequence ID" value="RLG70328.1"/>
    <property type="molecule type" value="Genomic_DNA"/>
</dbReference>
<proteinExistence type="predicted"/>
<protein>
    <submittedName>
        <fullName evidence="1">Uncharacterized protein</fullName>
    </submittedName>
</protein>
<reference evidence="1 2" key="1">
    <citation type="submission" date="2018-06" db="EMBL/GenBank/DDBJ databases">
        <title>Extensive metabolic versatility and redundancy in microbially diverse, dynamic hydrothermal sediments.</title>
        <authorList>
            <person name="Dombrowski N."/>
            <person name="Teske A."/>
            <person name="Baker B.J."/>
        </authorList>
    </citation>
    <scope>NUCLEOTIDE SEQUENCE [LARGE SCALE GENOMIC DNA]</scope>
    <source>
        <strain evidence="1">B51_G17</strain>
    </source>
</reference>
<sequence>MNISERRENLIELSYAELCRKRVIDNIAISARLFKYLKRKGWKVKLITLSFNDWDSYADFIREIGGISGFIKHLRDYL</sequence>
<comment type="caution">
    <text evidence="1">The sequence shown here is derived from an EMBL/GenBank/DDBJ whole genome shotgun (WGS) entry which is preliminary data.</text>
</comment>
<dbReference type="Proteomes" id="UP000278031">
    <property type="component" value="Unassembled WGS sequence"/>
</dbReference>
<evidence type="ECO:0000313" key="1">
    <source>
        <dbReference type="EMBL" id="RLG70328.1"/>
    </source>
</evidence>
<dbReference type="AlphaFoldDB" id="A0A497JH53"/>
<name>A0A497JH53_9ARCH</name>
<feature type="non-terminal residue" evidence="1">
    <location>
        <position position="78"/>
    </location>
</feature>
<organism evidence="1 2">
    <name type="scientific">Candidatus Iainarchaeum sp</name>
    <dbReference type="NCBI Taxonomy" id="3101447"/>
    <lineage>
        <taxon>Archaea</taxon>
        <taxon>Candidatus Iainarchaeota</taxon>
        <taxon>Candidatus Iainarchaeia</taxon>
        <taxon>Candidatus Iainarchaeales</taxon>
        <taxon>Candidatus Iainarchaeaceae</taxon>
        <taxon>Candidatus Iainarchaeum</taxon>
    </lineage>
</organism>
<gene>
    <name evidence="1" type="ORF">DRO04_01990</name>
</gene>